<dbReference type="EMBL" id="CADCXU010033941">
    <property type="protein sequence ID" value="CAB0019372.1"/>
    <property type="molecule type" value="Genomic_DNA"/>
</dbReference>
<feature type="region of interest" description="Disordered" evidence="1">
    <location>
        <begin position="267"/>
        <end position="301"/>
    </location>
</feature>
<feature type="region of interest" description="Disordered" evidence="1">
    <location>
        <begin position="222"/>
        <end position="247"/>
    </location>
</feature>
<dbReference type="Proteomes" id="UP000479000">
    <property type="component" value="Unassembled WGS sequence"/>
</dbReference>
<protein>
    <submittedName>
        <fullName evidence="2">Uncharacterized protein</fullName>
    </submittedName>
</protein>
<reference evidence="2 3" key="1">
    <citation type="submission" date="2020-02" db="EMBL/GenBank/DDBJ databases">
        <authorList>
            <person name="Ferguson B K."/>
        </authorList>
    </citation>
    <scope>NUCLEOTIDE SEQUENCE [LARGE SCALE GENOMIC DNA]</scope>
</reference>
<name>A0A6H5HM42_9HEMI</name>
<evidence type="ECO:0000313" key="2">
    <source>
        <dbReference type="EMBL" id="CAB0019372.1"/>
    </source>
</evidence>
<gene>
    <name evidence="2" type="ORF">NTEN_LOCUS23084</name>
</gene>
<accession>A0A6H5HM42</accession>
<keyword evidence="3" id="KW-1185">Reference proteome</keyword>
<sequence length="327" mass="36226">MARKKGATKSAAAKAENAEPAAENSEAKTDGEASPTANGDSVSHLDICPASVWTFAWWAFGHLPGGRSEICPAGVRPYARQALGHLPQAGAQTFSSYRCYDDRFGFLLLAWKSPSSCCYGSYRCHSYGTLTFESPCSPPSRPGSIPCSPTPKTNRLRPNFRFGALKIRESEKLTYSEETFGIEFSKNDFQMAVNSLGFRAQLLRRVCARPISASLSNKSIWRGRGTTEDDEPDAFRPAGGSARTNPWDANCRRRRFWAVRNRPTSSWTGIRGRRTGFWRPDGPERRGAAPTKPAPPGRTPWSRAWLRLASSRSCGTWNKIWANEEHA</sequence>
<organism evidence="2 3">
    <name type="scientific">Nesidiocoris tenuis</name>
    <dbReference type="NCBI Taxonomy" id="355587"/>
    <lineage>
        <taxon>Eukaryota</taxon>
        <taxon>Metazoa</taxon>
        <taxon>Ecdysozoa</taxon>
        <taxon>Arthropoda</taxon>
        <taxon>Hexapoda</taxon>
        <taxon>Insecta</taxon>
        <taxon>Pterygota</taxon>
        <taxon>Neoptera</taxon>
        <taxon>Paraneoptera</taxon>
        <taxon>Hemiptera</taxon>
        <taxon>Heteroptera</taxon>
        <taxon>Panheteroptera</taxon>
        <taxon>Cimicomorpha</taxon>
        <taxon>Miridae</taxon>
        <taxon>Dicyphina</taxon>
        <taxon>Nesidiocoris</taxon>
    </lineage>
</organism>
<feature type="region of interest" description="Disordered" evidence="1">
    <location>
        <begin position="1"/>
        <end position="41"/>
    </location>
</feature>
<feature type="compositionally biased region" description="Low complexity" evidence="1">
    <location>
        <begin position="8"/>
        <end position="24"/>
    </location>
</feature>
<evidence type="ECO:0000313" key="3">
    <source>
        <dbReference type="Proteomes" id="UP000479000"/>
    </source>
</evidence>
<evidence type="ECO:0000256" key="1">
    <source>
        <dbReference type="SAM" id="MobiDB-lite"/>
    </source>
</evidence>
<dbReference type="AlphaFoldDB" id="A0A6H5HM42"/>
<proteinExistence type="predicted"/>